<dbReference type="SUPFAM" id="SSF82199">
    <property type="entry name" value="SET domain"/>
    <property type="match status" value="1"/>
</dbReference>
<dbReference type="InterPro" id="IPR050600">
    <property type="entry name" value="SETD3_SETD6_MTase"/>
</dbReference>
<dbReference type="Proteomes" id="UP001189624">
    <property type="component" value="Chromosome 1"/>
</dbReference>
<dbReference type="Gene3D" id="3.90.1410.10">
    <property type="entry name" value="set domain protein methyltransferase, domain 1"/>
    <property type="match status" value="1"/>
</dbReference>
<protein>
    <recommendedName>
        <fullName evidence="3">SET domain-containing protein</fullName>
    </recommendedName>
</protein>
<dbReference type="PANTHER" id="PTHR13271">
    <property type="entry name" value="UNCHARACTERIZED PUTATIVE METHYLTRANSFERASE"/>
    <property type="match status" value="1"/>
</dbReference>
<proteinExistence type="predicted"/>
<evidence type="ECO:0000313" key="2">
    <source>
        <dbReference type="Proteomes" id="UP001189624"/>
    </source>
</evidence>
<evidence type="ECO:0008006" key="3">
    <source>
        <dbReference type="Google" id="ProtNLM"/>
    </source>
</evidence>
<dbReference type="EMBL" id="OY731398">
    <property type="protein sequence ID" value="CAJ1817229.1"/>
    <property type="molecule type" value="Genomic_DNA"/>
</dbReference>
<gene>
    <name evidence="1" type="ORF">AYBTSS11_LOCUS1053</name>
</gene>
<sequence length="465" mass="53057">MASPEEAKLEIFMQWLQANGVELRGCKIKCCDSKRGFGIFYEKDVSDGVILVVPLDLAITPMRVLQDPLLGPACRAMFEEGDVDDRLLMMLFLTVERLRKNSLWKPYLDMLPTTFGNPLWFSDDELQELRGTNLYRATELQMKSLLSLFETKVKDIVKKLLTLDGNSEMYVLELINVGYMNMVLFSEVLFEDFLWANSIFWTRALNIPMPRSYVFPGMQDDHDSCILEADGKRSQVKKSNHLTKEMTCNSNTVTGETVWVEGLVPGIDFCNHDLKPIATWEVDGTGLATGVPFSMYLILAAQSPLQNDQEISISYGNKGNEELLYLYGFVIDENTDDYVMVHYPAEAMNTISFSDSKCQLLEAQNAEMRCLLPKTLLDNGFFPLGTQNSGEDNKGKADQVCNYSWSGQRKMPSYVNKLVFPEKFMTTLRTIAMQEEELYKVSSMLEEVQFLYNILLHISLEMLDY</sequence>
<name>A0AA86V1F7_9FABA</name>
<dbReference type="InterPro" id="IPR046341">
    <property type="entry name" value="SET_dom_sf"/>
</dbReference>
<dbReference type="Gramene" id="rna-AYBTSS11_LOCUS1053">
    <property type="protein sequence ID" value="CAJ1817229.1"/>
    <property type="gene ID" value="gene-AYBTSS11_LOCUS1053"/>
</dbReference>
<keyword evidence="2" id="KW-1185">Reference proteome</keyword>
<dbReference type="AlphaFoldDB" id="A0AA86V1F7"/>
<dbReference type="GO" id="GO:0016279">
    <property type="term" value="F:protein-lysine N-methyltransferase activity"/>
    <property type="evidence" value="ECO:0007669"/>
    <property type="project" value="TreeGrafter"/>
</dbReference>
<dbReference type="PANTHER" id="PTHR13271:SF55">
    <property type="entry name" value="SET DOMAIN-CONTAINING PROTEIN"/>
    <property type="match status" value="1"/>
</dbReference>
<reference evidence="1" key="1">
    <citation type="submission" date="2023-10" db="EMBL/GenBank/DDBJ databases">
        <authorList>
            <person name="Domelevo Entfellner J.-B."/>
        </authorList>
    </citation>
    <scope>NUCLEOTIDE SEQUENCE</scope>
</reference>
<organism evidence="1 2">
    <name type="scientific">Sphenostylis stenocarpa</name>
    <dbReference type="NCBI Taxonomy" id="92480"/>
    <lineage>
        <taxon>Eukaryota</taxon>
        <taxon>Viridiplantae</taxon>
        <taxon>Streptophyta</taxon>
        <taxon>Embryophyta</taxon>
        <taxon>Tracheophyta</taxon>
        <taxon>Spermatophyta</taxon>
        <taxon>Magnoliopsida</taxon>
        <taxon>eudicotyledons</taxon>
        <taxon>Gunneridae</taxon>
        <taxon>Pentapetalae</taxon>
        <taxon>rosids</taxon>
        <taxon>fabids</taxon>
        <taxon>Fabales</taxon>
        <taxon>Fabaceae</taxon>
        <taxon>Papilionoideae</taxon>
        <taxon>50 kb inversion clade</taxon>
        <taxon>NPAAA clade</taxon>
        <taxon>indigoferoid/millettioid clade</taxon>
        <taxon>Phaseoleae</taxon>
        <taxon>Sphenostylis</taxon>
    </lineage>
</organism>
<accession>A0AA86V1F7</accession>
<evidence type="ECO:0000313" key="1">
    <source>
        <dbReference type="EMBL" id="CAJ1817229.1"/>
    </source>
</evidence>
<dbReference type="CDD" id="cd10527">
    <property type="entry name" value="SET_LSMT"/>
    <property type="match status" value="1"/>
</dbReference>